<evidence type="ECO:0000259" key="6">
    <source>
        <dbReference type="Pfam" id="PF13193"/>
    </source>
</evidence>
<dbReference type="Gene3D" id="3.40.50.12780">
    <property type="entry name" value="N-terminal domain of ligase-like"/>
    <property type="match status" value="1"/>
</dbReference>
<keyword evidence="3" id="KW-0547">Nucleotide-binding</keyword>
<dbReference type="GO" id="GO:0030729">
    <property type="term" value="F:acetoacetate-CoA ligase activity"/>
    <property type="evidence" value="ECO:0007669"/>
    <property type="project" value="UniProtKB-EC"/>
</dbReference>
<organism evidence="8">
    <name type="scientific">hydrothermal vent metagenome</name>
    <dbReference type="NCBI Taxonomy" id="652676"/>
    <lineage>
        <taxon>unclassified sequences</taxon>
        <taxon>metagenomes</taxon>
        <taxon>ecological metagenomes</taxon>
    </lineage>
</organism>
<dbReference type="InterPro" id="IPR042099">
    <property type="entry name" value="ANL_N_sf"/>
</dbReference>
<dbReference type="Gene3D" id="3.30.300.30">
    <property type="match status" value="1"/>
</dbReference>
<evidence type="ECO:0000256" key="3">
    <source>
        <dbReference type="ARBA" id="ARBA00022741"/>
    </source>
</evidence>
<feature type="domain" description="AMP-binding enzyme C-terminal" evidence="6">
    <location>
        <begin position="546"/>
        <end position="616"/>
    </location>
</feature>
<dbReference type="EC" id="6.2.1.16" evidence="8"/>
<proteinExistence type="inferred from homology"/>
<name>A0A3B0YUU4_9ZZZZ</name>
<dbReference type="GO" id="GO:0005524">
    <property type="term" value="F:ATP binding"/>
    <property type="evidence" value="ECO:0007669"/>
    <property type="project" value="UniProtKB-KW"/>
</dbReference>
<evidence type="ECO:0000256" key="2">
    <source>
        <dbReference type="ARBA" id="ARBA00022598"/>
    </source>
</evidence>
<dbReference type="Pfam" id="PF00501">
    <property type="entry name" value="AMP-binding"/>
    <property type="match status" value="1"/>
</dbReference>
<dbReference type="InterPro" id="IPR000873">
    <property type="entry name" value="AMP-dep_synth/lig_dom"/>
</dbReference>
<keyword evidence="4" id="KW-0067">ATP-binding</keyword>
<reference evidence="8" key="1">
    <citation type="submission" date="2018-06" db="EMBL/GenBank/DDBJ databases">
        <authorList>
            <person name="Zhirakovskaya E."/>
        </authorList>
    </citation>
    <scope>NUCLEOTIDE SEQUENCE</scope>
</reference>
<sequence>MSQRVIWQPDKTQAEKSQLHRFIVFVNRNYSLNIVNYDELHQWSVNSAAQFWSACWSFFEIINSQSYDEIKRTGKHFIDTQWFPGSRLNFSENLLQHCDRQADQEAIVFLNERNQIKRTTYAELQQNVRVLAEALSNAGVGVGDRVVAFIPNIPESITAMLAASSLGAVWSSCSPDFGCQGVLDRFQQIKPKILFCTTTYYYKGKVISTAAVVKQLLKEITSLEKVVVVPFVHQDEAEPLPLGCISLSSFVAGCGQRPLDFVQLPFDHPLYILYSSGTTGVPKCIVHGAGGTLIQHLKEHRLHLDINKQDRFFYFTTCGWMMWNWLVSGLATGATLMLYDGSPFYPKPEVLLDYIDNEKITVFGSSAKYLSALEKEEVQPKKTHHLKSLRSILSTGSPLSPASFDYVSRQWNRKIQLCSISGGTDIISCFALGNPVLPVYVGELQCLGLGMAVEVFDDAGNSLKEEKGELVCTQDFPSMPIFFWDDAENKKYLAAYFQRFDSVWAHGDYAEITEQGGLILYGRSDTVLNPGGVRIGTAEIYRQVETIPEVIDCIAIGQQWQDDTRVILFVVLKDHTVLDDELQSTIRTVIRKNTTPRHVPEVIVQVPDIPRTLSGKISEKAVTDIVHGRAVVNKEALANPEALACFENVDK</sequence>
<accession>A0A3B0YUU4</accession>
<dbReference type="GO" id="GO:0006629">
    <property type="term" value="P:lipid metabolic process"/>
    <property type="evidence" value="ECO:0007669"/>
    <property type="project" value="InterPro"/>
</dbReference>
<protein>
    <submittedName>
        <fullName evidence="8">Acetoacetyl-CoA synthetase</fullName>
        <ecNumber evidence="8">6.2.1.16</ecNumber>
    </submittedName>
</protein>
<dbReference type="InterPro" id="IPR025110">
    <property type="entry name" value="AMP-bd_C"/>
</dbReference>
<dbReference type="InterPro" id="IPR032387">
    <property type="entry name" value="ACAS_N"/>
</dbReference>
<dbReference type="InterPro" id="IPR045851">
    <property type="entry name" value="AMP-bd_C_sf"/>
</dbReference>
<dbReference type="SUPFAM" id="SSF56801">
    <property type="entry name" value="Acetyl-CoA synthetase-like"/>
    <property type="match status" value="1"/>
</dbReference>
<dbReference type="AlphaFoldDB" id="A0A3B0YUU4"/>
<feature type="domain" description="AMP-dependent synthetase/ligase" evidence="5">
    <location>
        <begin position="96"/>
        <end position="472"/>
    </location>
</feature>
<dbReference type="InterPro" id="IPR020845">
    <property type="entry name" value="AMP-binding_CS"/>
</dbReference>
<dbReference type="EMBL" id="UOFO01000002">
    <property type="protein sequence ID" value="VAW83191.1"/>
    <property type="molecule type" value="Genomic_DNA"/>
</dbReference>
<feature type="domain" description="Acetyl-coenzyme A synthetase N-terminal" evidence="7">
    <location>
        <begin position="37"/>
        <end position="93"/>
    </location>
</feature>
<evidence type="ECO:0000256" key="1">
    <source>
        <dbReference type="ARBA" id="ARBA00006432"/>
    </source>
</evidence>
<evidence type="ECO:0000256" key="4">
    <source>
        <dbReference type="ARBA" id="ARBA00022840"/>
    </source>
</evidence>
<dbReference type="PANTHER" id="PTHR42921">
    <property type="entry name" value="ACETOACETYL-COA SYNTHETASE"/>
    <property type="match status" value="1"/>
</dbReference>
<dbReference type="InterPro" id="IPR005914">
    <property type="entry name" value="Acac_CoA_synth"/>
</dbReference>
<keyword evidence="2 8" id="KW-0436">Ligase</keyword>
<dbReference type="CDD" id="cd05943">
    <property type="entry name" value="AACS"/>
    <property type="match status" value="1"/>
</dbReference>
<dbReference type="NCBIfam" id="NF002937">
    <property type="entry name" value="PRK03584.1"/>
    <property type="match status" value="1"/>
</dbReference>
<dbReference type="NCBIfam" id="TIGR01217">
    <property type="entry name" value="ac_ac_CoA_syn"/>
    <property type="match status" value="1"/>
</dbReference>
<gene>
    <name evidence="8" type="ORF">MNBD_GAMMA16-474</name>
</gene>
<evidence type="ECO:0000259" key="5">
    <source>
        <dbReference type="Pfam" id="PF00501"/>
    </source>
</evidence>
<dbReference type="Pfam" id="PF13193">
    <property type="entry name" value="AMP-binding_C"/>
    <property type="match status" value="1"/>
</dbReference>
<dbReference type="PANTHER" id="PTHR42921:SF1">
    <property type="entry name" value="ACETOACETYL-COA SYNTHETASE"/>
    <property type="match status" value="1"/>
</dbReference>
<comment type="similarity">
    <text evidence="1">Belongs to the ATP-dependent AMP-binding enzyme family.</text>
</comment>
<dbReference type="PROSITE" id="PS00455">
    <property type="entry name" value="AMP_BINDING"/>
    <property type="match status" value="1"/>
</dbReference>
<evidence type="ECO:0000259" key="7">
    <source>
        <dbReference type="Pfam" id="PF16177"/>
    </source>
</evidence>
<dbReference type="Pfam" id="PF16177">
    <property type="entry name" value="ACAS_N"/>
    <property type="match status" value="1"/>
</dbReference>
<evidence type="ECO:0000313" key="8">
    <source>
        <dbReference type="EMBL" id="VAW83191.1"/>
    </source>
</evidence>